<dbReference type="EMBL" id="JABSTV010001121">
    <property type="protein sequence ID" value="KAH7985019.1"/>
    <property type="molecule type" value="Genomic_DNA"/>
</dbReference>
<dbReference type="PANTHER" id="PTHR11733:SF241">
    <property type="entry name" value="GH26575P-RELATED"/>
    <property type="match status" value="1"/>
</dbReference>
<dbReference type="InterPro" id="IPR000718">
    <property type="entry name" value="Peptidase_M13"/>
</dbReference>
<dbReference type="Pfam" id="PF01431">
    <property type="entry name" value="Peptidase_M13"/>
    <property type="match status" value="1"/>
</dbReference>
<dbReference type="GO" id="GO:0016485">
    <property type="term" value="P:protein processing"/>
    <property type="evidence" value="ECO:0007669"/>
    <property type="project" value="TreeGrafter"/>
</dbReference>
<sequence length="141" mass="15150">MTLLCIASQVAFAVGQRLHSTYLSADAGGASFSTFLSCISNVSLSTQVKDAPSLFAEVASLGAVVDAYRNTSDTQRLVHLEGLTGDQLLFIAICYAKCIGSYYVVHDLMCDAVLQNLPEFSEAFHCAPGTPMNPHQQCRLL</sequence>
<gene>
    <name evidence="2" type="ORF">HPB52_024363</name>
</gene>
<organism evidence="2 3">
    <name type="scientific">Rhipicephalus sanguineus</name>
    <name type="common">Brown dog tick</name>
    <name type="synonym">Ixodes sanguineus</name>
    <dbReference type="NCBI Taxonomy" id="34632"/>
    <lineage>
        <taxon>Eukaryota</taxon>
        <taxon>Metazoa</taxon>
        <taxon>Ecdysozoa</taxon>
        <taxon>Arthropoda</taxon>
        <taxon>Chelicerata</taxon>
        <taxon>Arachnida</taxon>
        <taxon>Acari</taxon>
        <taxon>Parasitiformes</taxon>
        <taxon>Ixodida</taxon>
        <taxon>Ixodoidea</taxon>
        <taxon>Ixodidae</taxon>
        <taxon>Rhipicephalinae</taxon>
        <taxon>Rhipicephalus</taxon>
        <taxon>Rhipicephalus</taxon>
    </lineage>
</organism>
<keyword evidence="3" id="KW-1185">Reference proteome</keyword>
<dbReference type="AlphaFoldDB" id="A0A9D4TCH6"/>
<dbReference type="GO" id="GO:0005886">
    <property type="term" value="C:plasma membrane"/>
    <property type="evidence" value="ECO:0007669"/>
    <property type="project" value="TreeGrafter"/>
</dbReference>
<reference evidence="2" key="2">
    <citation type="submission" date="2021-09" db="EMBL/GenBank/DDBJ databases">
        <authorList>
            <person name="Jia N."/>
            <person name="Wang J."/>
            <person name="Shi W."/>
            <person name="Du L."/>
            <person name="Sun Y."/>
            <person name="Zhan W."/>
            <person name="Jiang J."/>
            <person name="Wang Q."/>
            <person name="Zhang B."/>
            <person name="Ji P."/>
            <person name="Sakyi L.B."/>
            <person name="Cui X."/>
            <person name="Yuan T."/>
            <person name="Jiang B."/>
            <person name="Yang W."/>
            <person name="Lam T.T.-Y."/>
            <person name="Chang Q."/>
            <person name="Ding S."/>
            <person name="Wang X."/>
            <person name="Zhu J."/>
            <person name="Ruan X."/>
            <person name="Zhao L."/>
            <person name="Wei J."/>
            <person name="Que T."/>
            <person name="Du C."/>
            <person name="Cheng J."/>
            <person name="Dai P."/>
            <person name="Han X."/>
            <person name="Huang E."/>
            <person name="Gao Y."/>
            <person name="Liu J."/>
            <person name="Shao H."/>
            <person name="Ye R."/>
            <person name="Li L."/>
            <person name="Wei W."/>
            <person name="Wang X."/>
            <person name="Wang C."/>
            <person name="Huo Q."/>
            <person name="Li W."/>
            <person name="Guo W."/>
            <person name="Chen H."/>
            <person name="Chen S."/>
            <person name="Zhou L."/>
            <person name="Zhou L."/>
            <person name="Ni X."/>
            <person name="Tian J."/>
            <person name="Zhou Y."/>
            <person name="Sheng Y."/>
            <person name="Liu T."/>
            <person name="Pan Y."/>
            <person name="Xia L."/>
            <person name="Li J."/>
            <person name="Zhao F."/>
            <person name="Cao W."/>
        </authorList>
    </citation>
    <scope>NUCLEOTIDE SEQUENCE</scope>
    <source>
        <strain evidence="2">Rsan-2018</strain>
        <tissue evidence="2">Larvae</tissue>
    </source>
</reference>
<dbReference type="PANTHER" id="PTHR11733">
    <property type="entry name" value="ZINC METALLOPROTEASE FAMILY M13 NEPRILYSIN-RELATED"/>
    <property type="match status" value="1"/>
</dbReference>
<evidence type="ECO:0000313" key="2">
    <source>
        <dbReference type="EMBL" id="KAH7985019.1"/>
    </source>
</evidence>
<dbReference type="InterPro" id="IPR018497">
    <property type="entry name" value="Peptidase_M13_C"/>
</dbReference>
<proteinExistence type="predicted"/>
<accession>A0A9D4TCH6</accession>
<protein>
    <recommendedName>
        <fullName evidence="1">Peptidase M13 C-terminal domain-containing protein</fullName>
    </recommendedName>
</protein>
<reference evidence="2" key="1">
    <citation type="journal article" date="2020" name="Cell">
        <title>Large-Scale Comparative Analyses of Tick Genomes Elucidate Their Genetic Diversity and Vector Capacities.</title>
        <authorList>
            <consortium name="Tick Genome and Microbiome Consortium (TIGMIC)"/>
            <person name="Jia N."/>
            <person name="Wang J."/>
            <person name="Shi W."/>
            <person name="Du L."/>
            <person name="Sun Y."/>
            <person name="Zhan W."/>
            <person name="Jiang J.F."/>
            <person name="Wang Q."/>
            <person name="Zhang B."/>
            <person name="Ji P."/>
            <person name="Bell-Sakyi L."/>
            <person name="Cui X.M."/>
            <person name="Yuan T.T."/>
            <person name="Jiang B.G."/>
            <person name="Yang W.F."/>
            <person name="Lam T.T."/>
            <person name="Chang Q.C."/>
            <person name="Ding S.J."/>
            <person name="Wang X.J."/>
            <person name="Zhu J.G."/>
            <person name="Ruan X.D."/>
            <person name="Zhao L."/>
            <person name="Wei J.T."/>
            <person name="Ye R.Z."/>
            <person name="Que T.C."/>
            <person name="Du C.H."/>
            <person name="Zhou Y.H."/>
            <person name="Cheng J.X."/>
            <person name="Dai P.F."/>
            <person name="Guo W.B."/>
            <person name="Han X.H."/>
            <person name="Huang E.J."/>
            <person name="Li L.F."/>
            <person name="Wei W."/>
            <person name="Gao Y.C."/>
            <person name="Liu J.Z."/>
            <person name="Shao H.Z."/>
            <person name="Wang X."/>
            <person name="Wang C.C."/>
            <person name="Yang T.C."/>
            <person name="Huo Q.B."/>
            <person name="Li W."/>
            <person name="Chen H.Y."/>
            <person name="Chen S.E."/>
            <person name="Zhou L.G."/>
            <person name="Ni X.B."/>
            <person name="Tian J.H."/>
            <person name="Sheng Y."/>
            <person name="Liu T."/>
            <person name="Pan Y.S."/>
            <person name="Xia L.Y."/>
            <person name="Li J."/>
            <person name="Zhao F."/>
            <person name="Cao W.C."/>
        </authorList>
    </citation>
    <scope>NUCLEOTIDE SEQUENCE</scope>
    <source>
        <strain evidence="2">Rsan-2018</strain>
    </source>
</reference>
<feature type="domain" description="Peptidase M13 C-terminal" evidence="1">
    <location>
        <begin position="56"/>
        <end position="140"/>
    </location>
</feature>
<dbReference type="PROSITE" id="PS51885">
    <property type="entry name" value="NEPRILYSIN"/>
    <property type="match status" value="1"/>
</dbReference>
<dbReference type="InterPro" id="IPR024079">
    <property type="entry name" value="MetalloPept_cat_dom_sf"/>
</dbReference>
<dbReference type="VEuPathDB" id="VectorBase:RSAN_043482"/>
<evidence type="ECO:0000259" key="1">
    <source>
        <dbReference type="Pfam" id="PF01431"/>
    </source>
</evidence>
<dbReference type="SUPFAM" id="SSF55486">
    <property type="entry name" value="Metalloproteases ('zincins'), catalytic domain"/>
    <property type="match status" value="1"/>
</dbReference>
<comment type="caution">
    <text evidence="2">The sequence shown here is derived from an EMBL/GenBank/DDBJ whole genome shotgun (WGS) entry which is preliminary data.</text>
</comment>
<dbReference type="Gene3D" id="3.40.390.10">
    <property type="entry name" value="Collagenase (Catalytic Domain)"/>
    <property type="match status" value="1"/>
</dbReference>
<dbReference type="GO" id="GO:0004222">
    <property type="term" value="F:metalloendopeptidase activity"/>
    <property type="evidence" value="ECO:0007669"/>
    <property type="project" value="InterPro"/>
</dbReference>
<dbReference type="Proteomes" id="UP000821837">
    <property type="component" value="Unassembled WGS sequence"/>
</dbReference>
<name>A0A9D4TCH6_RHISA</name>
<evidence type="ECO:0000313" key="3">
    <source>
        <dbReference type="Proteomes" id="UP000821837"/>
    </source>
</evidence>